<evidence type="ECO:0000313" key="1">
    <source>
        <dbReference type="EMBL" id="GAI94932.1"/>
    </source>
</evidence>
<dbReference type="AlphaFoldDB" id="X1SPD4"/>
<name>X1SPD4_9ZZZZ</name>
<dbReference type="EMBL" id="BARW01022041">
    <property type="protein sequence ID" value="GAI94932.1"/>
    <property type="molecule type" value="Genomic_DNA"/>
</dbReference>
<organism evidence="1">
    <name type="scientific">marine sediment metagenome</name>
    <dbReference type="NCBI Taxonomy" id="412755"/>
    <lineage>
        <taxon>unclassified sequences</taxon>
        <taxon>metagenomes</taxon>
        <taxon>ecological metagenomes</taxon>
    </lineage>
</organism>
<reference evidence="1" key="1">
    <citation type="journal article" date="2014" name="Front. Microbiol.">
        <title>High frequency of phylogenetically diverse reductive dehalogenase-homologous genes in deep subseafloor sedimentary metagenomes.</title>
        <authorList>
            <person name="Kawai M."/>
            <person name="Futagami T."/>
            <person name="Toyoda A."/>
            <person name="Takaki Y."/>
            <person name="Nishi S."/>
            <person name="Hori S."/>
            <person name="Arai W."/>
            <person name="Tsubouchi T."/>
            <person name="Morono Y."/>
            <person name="Uchiyama I."/>
            <person name="Ito T."/>
            <person name="Fujiyama A."/>
            <person name="Inagaki F."/>
            <person name="Takami H."/>
        </authorList>
    </citation>
    <scope>NUCLEOTIDE SEQUENCE</scope>
    <source>
        <strain evidence="1">Expedition CK06-06</strain>
    </source>
</reference>
<sequence>MKCEPSELEFCAAMLELKDFTQYTLNQWEEIVLWHLLPYWHLRSGRFTFDVWAWFERS</sequence>
<accession>X1SPD4</accession>
<proteinExistence type="predicted"/>
<comment type="caution">
    <text evidence="1">The sequence shown here is derived from an EMBL/GenBank/DDBJ whole genome shotgun (WGS) entry which is preliminary data.</text>
</comment>
<gene>
    <name evidence="1" type="ORF">S12H4_36906</name>
</gene>
<protein>
    <submittedName>
        <fullName evidence="1">Uncharacterized protein</fullName>
    </submittedName>
</protein>